<name>A0A3S8RME0_9FIRM</name>
<evidence type="ECO:0000256" key="6">
    <source>
        <dbReference type="ARBA" id="ARBA00039017"/>
    </source>
</evidence>
<dbReference type="PANTHER" id="PTHR11080">
    <property type="entry name" value="PYRAZINAMIDASE/NICOTINAMIDASE"/>
    <property type="match status" value="1"/>
</dbReference>
<gene>
    <name evidence="9" type="ORF">EEI45_04610</name>
</gene>
<dbReference type="EMBL" id="CP034234">
    <property type="protein sequence ID" value="AZK44124.1"/>
    <property type="molecule type" value="Genomic_DNA"/>
</dbReference>
<keyword evidence="3" id="KW-0479">Metal-binding</keyword>
<dbReference type="SUPFAM" id="SSF52499">
    <property type="entry name" value="Isochorismatase-like hydrolases"/>
    <property type="match status" value="1"/>
</dbReference>
<protein>
    <recommendedName>
        <fullName evidence="6">nicotinamidase</fullName>
        <ecNumber evidence="6">3.5.1.19</ecNumber>
    </recommendedName>
    <alternativeName>
        <fullName evidence="7">Nicotinamide deamidase</fullName>
    </alternativeName>
</protein>
<keyword evidence="2" id="KW-0662">Pyridine nucleotide biosynthesis</keyword>
<dbReference type="RefSeq" id="WP_125164307.1">
    <property type="nucleotide sequence ID" value="NZ_CP034234.1"/>
</dbReference>
<dbReference type="AlphaFoldDB" id="A0A3S8RME0"/>
<organism evidence="9 10">
    <name type="scientific">Erysipelothrix piscisicarius</name>
    <dbReference type="NCBI Taxonomy" id="2485784"/>
    <lineage>
        <taxon>Bacteria</taxon>
        <taxon>Bacillati</taxon>
        <taxon>Bacillota</taxon>
        <taxon>Erysipelotrichia</taxon>
        <taxon>Erysipelotrichales</taxon>
        <taxon>Erysipelotrichaceae</taxon>
        <taxon>Erysipelothrix</taxon>
    </lineage>
</organism>
<dbReference type="KEGG" id="eri:EEI45_04610"/>
<dbReference type="EC" id="3.5.1.19" evidence="6"/>
<evidence type="ECO:0000256" key="7">
    <source>
        <dbReference type="ARBA" id="ARBA00043224"/>
    </source>
</evidence>
<keyword evidence="4 9" id="KW-0378">Hydrolase</keyword>
<dbReference type="GO" id="GO:0008936">
    <property type="term" value="F:nicotinamidase activity"/>
    <property type="evidence" value="ECO:0007669"/>
    <property type="project" value="UniProtKB-EC"/>
</dbReference>
<dbReference type="InterPro" id="IPR052347">
    <property type="entry name" value="Isochorismatase_Nicotinamidase"/>
</dbReference>
<evidence type="ECO:0000256" key="4">
    <source>
        <dbReference type="ARBA" id="ARBA00022801"/>
    </source>
</evidence>
<dbReference type="GO" id="GO:0046872">
    <property type="term" value="F:metal ion binding"/>
    <property type="evidence" value="ECO:0007669"/>
    <property type="project" value="UniProtKB-KW"/>
</dbReference>
<dbReference type="Proteomes" id="UP000278804">
    <property type="component" value="Chromosome"/>
</dbReference>
<feature type="domain" description="Isochorismatase-like" evidence="8">
    <location>
        <begin position="6"/>
        <end position="164"/>
    </location>
</feature>
<reference evidence="9 10" key="1">
    <citation type="journal article" date="2020" name="Int. J. Syst. Evol. Microbiol.">
        <title>Description of Erysipelothrix piscisicarius sp. nov., an emergent fish pathogen, and assessment of virulence using a tiger barb (Puntigrus tetrazona) infection model.</title>
        <authorList>
            <person name="Pomaranski E.K."/>
            <person name="Griffin M.J."/>
            <person name="Camus A.C."/>
            <person name="Armwood A.R."/>
            <person name="Shelley J."/>
            <person name="Waldbieser G.C."/>
            <person name="LaFrentz B.R."/>
            <person name="Garcia J.C."/>
            <person name="Yanong R."/>
            <person name="Soto E."/>
        </authorList>
    </citation>
    <scope>NUCLEOTIDE SEQUENCE [LARGE SCALE GENOMIC DNA]</scope>
    <source>
        <strain evidence="9 10">15TAL0474</strain>
    </source>
</reference>
<sequence length="172" mass="19337">MKKLNIIVDVQNDFVSGTLGFEGANQVVMNIIQKLENEQDCDVVFTRDTHGSNYLETQEGRRLPIEHCILGSHGWALDARLEPFIKPDSIIFNKPTFASLELGNYLDQKNYDEIEVMGLVSNICVISTCVMVKAECPESRILVDASCTDSYDPLLNQKTFDVLEGLHVDVIR</sequence>
<evidence type="ECO:0000313" key="9">
    <source>
        <dbReference type="EMBL" id="AZK44124.1"/>
    </source>
</evidence>
<comment type="pathway">
    <text evidence="5">Cofactor biosynthesis; nicotinate biosynthesis; nicotinate from nicotinamide: step 1/1.</text>
</comment>
<dbReference type="Pfam" id="PF00857">
    <property type="entry name" value="Isochorismatase"/>
    <property type="match status" value="1"/>
</dbReference>
<dbReference type="GO" id="GO:0019363">
    <property type="term" value="P:pyridine nucleotide biosynthetic process"/>
    <property type="evidence" value="ECO:0007669"/>
    <property type="project" value="UniProtKB-KW"/>
</dbReference>
<evidence type="ECO:0000256" key="1">
    <source>
        <dbReference type="ARBA" id="ARBA00006336"/>
    </source>
</evidence>
<keyword evidence="10" id="KW-1185">Reference proteome</keyword>
<dbReference type="PANTHER" id="PTHR11080:SF2">
    <property type="entry name" value="LD05707P"/>
    <property type="match status" value="1"/>
</dbReference>
<evidence type="ECO:0000259" key="8">
    <source>
        <dbReference type="Pfam" id="PF00857"/>
    </source>
</evidence>
<dbReference type="CDD" id="cd00431">
    <property type="entry name" value="cysteine_hydrolases"/>
    <property type="match status" value="1"/>
</dbReference>
<accession>A0A3S8RME0</accession>
<dbReference type="InterPro" id="IPR036380">
    <property type="entry name" value="Isochorismatase-like_sf"/>
</dbReference>
<evidence type="ECO:0000313" key="10">
    <source>
        <dbReference type="Proteomes" id="UP000278804"/>
    </source>
</evidence>
<evidence type="ECO:0000256" key="5">
    <source>
        <dbReference type="ARBA" id="ARBA00037900"/>
    </source>
</evidence>
<comment type="similarity">
    <text evidence="1">Belongs to the isochorismatase family.</text>
</comment>
<proteinExistence type="inferred from homology"/>
<dbReference type="Gene3D" id="3.40.50.850">
    <property type="entry name" value="Isochorismatase-like"/>
    <property type="match status" value="1"/>
</dbReference>
<dbReference type="InterPro" id="IPR000868">
    <property type="entry name" value="Isochorismatase-like_dom"/>
</dbReference>
<evidence type="ECO:0000256" key="2">
    <source>
        <dbReference type="ARBA" id="ARBA00022642"/>
    </source>
</evidence>
<evidence type="ECO:0000256" key="3">
    <source>
        <dbReference type="ARBA" id="ARBA00022723"/>
    </source>
</evidence>